<sequence>MKVLGLLLTAGLASARIHLPRQAGINNLNISSSGGSNIGVNGASSFNLADFDLGELGLDGLEVGGLNLGTVDLGNQDVIADAILAMLGGFCLGNALDRNNILSFGFNNDVDLFFQLAQLMQLEQLGFLDLGGVQSLFNNGQVLGGFNLGVFKREVSEAKKMMKRTKLRRGQKAKRQCATEGVGAGNSGAAINDNTFNIATAPPDTSATVTATADDAGFTIATVPDEEAGFTIATAPGSSVAVSTMVAASATQVAETSLASASAVAIAASDAASVATPAAEAAVSAIPAAAASVAPAAAADSVASVPAAGASAATSATAAADVPGGADDVDLADLTR</sequence>
<name>A0AAE0HEL2_9PEZI</name>
<dbReference type="Proteomes" id="UP001278766">
    <property type="component" value="Unassembled WGS sequence"/>
</dbReference>
<organism evidence="3 4">
    <name type="scientific">Chaetomium fimeti</name>
    <dbReference type="NCBI Taxonomy" id="1854472"/>
    <lineage>
        <taxon>Eukaryota</taxon>
        <taxon>Fungi</taxon>
        <taxon>Dikarya</taxon>
        <taxon>Ascomycota</taxon>
        <taxon>Pezizomycotina</taxon>
        <taxon>Sordariomycetes</taxon>
        <taxon>Sordariomycetidae</taxon>
        <taxon>Sordariales</taxon>
        <taxon>Chaetomiaceae</taxon>
        <taxon>Chaetomium</taxon>
    </lineage>
</organism>
<accession>A0AAE0HEL2</accession>
<evidence type="ECO:0000313" key="4">
    <source>
        <dbReference type="Proteomes" id="UP001278766"/>
    </source>
</evidence>
<evidence type="ECO:0000256" key="2">
    <source>
        <dbReference type="SAM" id="SignalP"/>
    </source>
</evidence>
<evidence type="ECO:0000256" key="1">
    <source>
        <dbReference type="SAM" id="MobiDB-lite"/>
    </source>
</evidence>
<evidence type="ECO:0000313" key="3">
    <source>
        <dbReference type="EMBL" id="KAK3294869.1"/>
    </source>
</evidence>
<proteinExistence type="predicted"/>
<comment type="caution">
    <text evidence="3">The sequence shown here is derived from an EMBL/GenBank/DDBJ whole genome shotgun (WGS) entry which is preliminary data.</text>
</comment>
<keyword evidence="4" id="KW-1185">Reference proteome</keyword>
<dbReference type="RefSeq" id="XP_062658383.1">
    <property type="nucleotide sequence ID" value="XM_062802429.1"/>
</dbReference>
<feature type="region of interest" description="Disordered" evidence="1">
    <location>
        <begin position="315"/>
        <end position="336"/>
    </location>
</feature>
<feature type="signal peptide" evidence="2">
    <location>
        <begin position="1"/>
        <end position="15"/>
    </location>
</feature>
<reference evidence="3" key="2">
    <citation type="submission" date="2023-06" db="EMBL/GenBank/DDBJ databases">
        <authorList>
            <consortium name="Lawrence Berkeley National Laboratory"/>
            <person name="Haridas S."/>
            <person name="Hensen N."/>
            <person name="Bonometti L."/>
            <person name="Westerberg I."/>
            <person name="Brannstrom I.O."/>
            <person name="Guillou S."/>
            <person name="Cros-Aarteil S."/>
            <person name="Calhoun S."/>
            <person name="Kuo A."/>
            <person name="Mondo S."/>
            <person name="Pangilinan J."/>
            <person name="Riley R."/>
            <person name="Labutti K."/>
            <person name="Andreopoulos B."/>
            <person name="Lipzen A."/>
            <person name="Chen C."/>
            <person name="Yanf M."/>
            <person name="Daum C."/>
            <person name="Ng V."/>
            <person name="Clum A."/>
            <person name="Steindorff A."/>
            <person name="Ohm R."/>
            <person name="Martin F."/>
            <person name="Silar P."/>
            <person name="Natvig D."/>
            <person name="Lalanne C."/>
            <person name="Gautier V."/>
            <person name="Ament-Velasquez S.L."/>
            <person name="Kruys A."/>
            <person name="Hutchinson M.I."/>
            <person name="Powell A.J."/>
            <person name="Barry K."/>
            <person name="Miller A.N."/>
            <person name="Grigoriev I.V."/>
            <person name="Debuchy R."/>
            <person name="Gladieux P."/>
            <person name="Thoren M.H."/>
            <person name="Johannesson H."/>
        </authorList>
    </citation>
    <scope>NUCLEOTIDE SEQUENCE</scope>
    <source>
        <strain evidence="3">CBS 168.71</strain>
    </source>
</reference>
<dbReference type="AlphaFoldDB" id="A0AAE0HEL2"/>
<gene>
    <name evidence="3" type="ORF">B0H64DRAFT_375605</name>
</gene>
<protein>
    <submittedName>
        <fullName evidence="3">Uncharacterized protein</fullName>
    </submittedName>
</protein>
<feature type="compositionally biased region" description="Acidic residues" evidence="1">
    <location>
        <begin position="327"/>
        <end position="336"/>
    </location>
</feature>
<feature type="compositionally biased region" description="Low complexity" evidence="1">
    <location>
        <begin position="315"/>
        <end position="326"/>
    </location>
</feature>
<dbReference type="GeneID" id="87839377"/>
<reference evidence="3" key="1">
    <citation type="journal article" date="2023" name="Mol. Phylogenet. Evol.">
        <title>Genome-scale phylogeny and comparative genomics of the fungal order Sordariales.</title>
        <authorList>
            <person name="Hensen N."/>
            <person name="Bonometti L."/>
            <person name="Westerberg I."/>
            <person name="Brannstrom I.O."/>
            <person name="Guillou S."/>
            <person name="Cros-Aarteil S."/>
            <person name="Calhoun S."/>
            <person name="Haridas S."/>
            <person name="Kuo A."/>
            <person name="Mondo S."/>
            <person name="Pangilinan J."/>
            <person name="Riley R."/>
            <person name="LaButti K."/>
            <person name="Andreopoulos B."/>
            <person name="Lipzen A."/>
            <person name="Chen C."/>
            <person name="Yan M."/>
            <person name="Daum C."/>
            <person name="Ng V."/>
            <person name="Clum A."/>
            <person name="Steindorff A."/>
            <person name="Ohm R.A."/>
            <person name="Martin F."/>
            <person name="Silar P."/>
            <person name="Natvig D.O."/>
            <person name="Lalanne C."/>
            <person name="Gautier V."/>
            <person name="Ament-Velasquez S.L."/>
            <person name="Kruys A."/>
            <person name="Hutchinson M.I."/>
            <person name="Powell A.J."/>
            <person name="Barry K."/>
            <person name="Miller A.N."/>
            <person name="Grigoriev I.V."/>
            <person name="Debuchy R."/>
            <person name="Gladieux P."/>
            <person name="Hiltunen Thoren M."/>
            <person name="Johannesson H."/>
        </authorList>
    </citation>
    <scope>NUCLEOTIDE SEQUENCE</scope>
    <source>
        <strain evidence="3">CBS 168.71</strain>
    </source>
</reference>
<keyword evidence="2" id="KW-0732">Signal</keyword>
<feature type="chain" id="PRO_5042026364" evidence="2">
    <location>
        <begin position="16"/>
        <end position="336"/>
    </location>
</feature>
<dbReference type="EMBL" id="JAUEPN010000005">
    <property type="protein sequence ID" value="KAK3294869.1"/>
    <property type="molecule type" value="Genomic_DNA"/>
</dbReference>